<dbReference type="InterPro" id="IPR017896">
    <property type="entry name" value="4Fe4S_Fe-S-bd"/>
</dbReference>
<protein>
    <submittedName>
        <fullName evidence="7">4Fe-4S dicluster domain-containing protein</fullName>
    </submittedName>
</protein>
<feature type="domain" description="4Fe-4S" evidence="6">
    <location>
        <begin position="368"/>
        <end position="427"/>
    </location>
</feature>
<dbReference type="PANTHER" id="PTHR43560:SF1">
    <property type="entry name" value="ION-TRANSLOCATING OXIDOREDUCTASE COMPLEX SUBUNIT B"/>
    <property type="match status" value="1"/>
</dbReference>
<keyword evidence="1" id="KW-0004">4Fe-4S</keyword>
<dbReference type="EMBL" id="DVNZ01000146">
    <property type="protein sequence ID" value="HIU94440.1"/>
    <property type="molecule type" value="Genomic_DNA"/>
</dbReference>
<dbReference type="Gene3D" id="3.30.70.20">
    <property type="match status" value="1"/>
</dbReference>
<comment type="caution">
    <text evidence="7">The sequence shown here is derived from an EMBL/GenBank/DDBJ whole genome shotgun (WGS) entry which is preliminary data.</text>
</comment>
<dbReference type="PROSITE" id="PS51656">
    <property type="entry name" value="4FE4S"/>
    <property type="match status" value="1"/>
</dbReference>
<dbReference type="SUPFAM" id="SSF54862">
    <property type="entry name" value="4Fe-4S ferredoxins"/>
    <property type="match status" value="1"/>
</dbReference>
<evidence type="ECO:0000256" key="1">
    <source>
        <dbReference type="ARBA" id="ARBA00022485"/>
    </source>
</evidence>
<dbReference type="Gene3D" id="1.10.15.40">
    <property type="entry name" value="Electron transport complex subunit B, putative Fe-S cluster"/>
    <property type="match status" value="1"/>
</dbReference>
<evidence type="ECO:0000259" key="5">
    <source>
        <dbReference type="PROSITE" id="PS51379"/>
    </source>
</evidence>
<accession>A0A9D1N3K6</accession>
<dbReference type="Proteomes" id="UP000824128">
    <property type="component" value="Unassembled WGS sequence"/>
</dbReference>
<dbReference type="InterPro" id="IPR017900">
    <property type="entry name" value="4Fe4S_Fe_S_CS"/>
</dbReference>
<dbReference type="Pfam" id="PF02906">
    <property type="entry name" value="Fe_hyd_lg_C"/>
    <property type="match status" value="2"/>
</dbReference>
<feature type="domain" description="4Fe-4S ferredoxin-type" evidence="5">
    <location>
        <begin position="5"/>
        <end position="34"/>
    </location>
</feature>
<keyword evidence="3" id="KW-0408">Iron</keyword>
<proteinExistence type="predicted"/>
<evidence type="ECO:0000256" key="2">
    <source>
        <dbReference type="ARBA" id="ARBA00022723"/>
    </source>
</evidence>
<sequence length="433" mass="48359">MEYKHSVSLDIDKCKGCTNCLKRCPTQAIRIRGGHAVIDPRVCIDCGECIRVCPYKAKKAVFDRLEDIPAEKKWRIALPAPSLYGQFDHLDDVDYVLQGLLDIGFDDVFEVAQAAELVTAYTRNFMRRMDVPRPVINSACPVIVRLISLRFPYLCDHVIPMLPPIEIASHMAKAAARRQHPELRDEEICTVFISPCPAKASFVKNGFQTGADGVDYVVSMSDIYFKLLPVMRREKAPRAESRTGMIGISWASTGGEASALLNDRYLAADGIENAIRVLDQIETGSFPMLEFVELNACNGGCVGGAATVENPYIARVRLQSLRRYLPVSENRIPPAADATFVPDEYLTNTSVKYRPVAQLDEDMGRALEKMSAIERICEMLPALDCGFCGAPTCRAFAEDVVRGECAVDECIVRMRERVQEYLRTEREKEGTER</sequence>
<evidence type="ECO:0000313" key="8">
    <source>
        <dbReference type="Proteomes" id="UP000824128"/>
    </source>
</evidence>
<dbReference type="Gene3D" id="3.40.950.10">
    <property type="entry name" value="Fe-only Hydrogenase (Larger Subunit), Chain L, domain 3"/>
    <property type="match status" value="1"/>
</dbReference>
<dbReference type="Pfam" id="PF13237">
    <property type="entry name" value="Fer4_10"/>
    <property type="match status" value="1"/>
</dbReference>
<evidence type="ECO:0000259" key="6">
    <source>
        <dbReference type="PROSITE" id="PS51656"/>
    </source>
</evidence>
<dbReference type="PANTHER" id="PTHR43560">
    <property type="entry name" value="ION-TRANSLOCATING OXIDOREDUCTASE COMPLEX SUBUNIT B"/>
    <property type="match status" value="1"/>
</dbReference>
<feature type="domain" description="4Fe-4S ferredoxin-type" evidence="5">
    <location>
        <begin position="35"/>
        <end position="63"/>
    </location>
</feature>
<organism evidence="7 8">
    <name type="scientific">Candidatus Aphodomorpha intestinavium</name>
    <dbReference type="NCBI Taxonomy" id="2840672"/>
    <lineage>
        <taxon>Bacteria</taxon>
        <taxon>Bacillati</taxon>
        <taxon>Bacillota</taxon>
        <taxon>Clostridia</taxon>
        <taxon>Eubacteriales</taxon>
        <taxon>Candidatus Aphodomorpha</taxon>
    </lineage>
</organism>
<dbReference type="PROSITE" id="PS51379">
    <property type="entry name" value="4FE4S_FER_2"/>
    <property type="match status" value="2"/>
</dbReference>
<dbReference type="InterPro" id="IPR050395">
    <property type="entry name" value="4Fe4S_Ferredoxin_RnfB"/>
</dbReference>
<dbReference type="InterPro" id="IPR009016">
    <property type="entry name" value="Fe_hydrogenase"/>
</dbReference>
<reference evidence="7" key="2">
    <citation type="journal article" date="2021" name="PeerJ">
        <title>Extensive microbial diversity within the chicken gut microbiome revealed by metagenomics and culture.</title>
        <authorList>
            <person name="Gilroy R."/>
            <person name="Ravi A."/>
            <person name="Getino M."/>
            <person name="Pursley I."/>
            <person name="Horton D.L."/>
            <person name="Alikhan N.F."/>
            <person name="Baker D."/>
            <person name="Gharbi K."/>
            <person name="Hall N."/>
            <person name="Watson M."/>
            <person name="Adriaenssens E.M."/>
            <person name="Foster-Nyarko E."/>
            <person name="Jarju S."/>
            <person name="Secka A."/>
            <person name="Antonio M."/>
            <person name="Oren A."/>
            <person name="Chaudhuri R.R."/>
            <person name="La Ragione R."/>
            <person name="Hildebrand F."/>
            <person name="Pallen M.J."/>
        </authorList>
    </citation>
    <scope>NUCLEOTIDE SEQUENCE</scope>
    <source>
        <strain evidence="7">ChiGjej2B2-16831</strain>
    </source>
</reference>
<dbReference type="GO" id="GO:0046872">
    <property type="term" value="F:metal ion binding"/>
    <property type="evidence" value="ECO:0007669"/>
    <property type="project" value="UniProtKB-KW"/>
</dbReference>
<dbReference type="AlphaFoldDB" id="A0A9D1N3K6"/>
<evidence type="ECO:0000256" key="3">
    <source>
        <dbReference type="ARBA" id="ARBA00023004"/>
    </source>
</evidence>
<dbReference type="SUPFAM" id="SSF53920">
    <property type="entry name" value="Fe-only hydrogenase"/>
    <property type="match status" value="1"/>
</dbReference>
<gene>
    <name evidence="7" type="ORF">IAD24_04700</name>
</gene>
<dbReference type="PROSITE" id="PS00198">
    <property type="entry name" value="4FE4S_FER_1"/>
    <property type="match status" value="2"/>
</dbReference>
<dbReference type="InterPro" id="IPR004108">
    <property type="entry name" value="Fe_hydrogenase_lsu_C"/>
</dbReference>
<evidence type="ECO:0000313" key="7">
    <source>
        <dbReference type="EMBL" id="HIU94440.1"/>
    </source>
</evidence>
<dbReference type="GO" id="GO:0051539">
    <property type="term" value="F:4 iron, 4 sulfur cluster binding"/>
    <property type="evidence" value="ECO:0007669"/>
    <property type="project" value="UniProtKB-KW"/>
</dbReference>
<name>A0A9D1N3K6_9FIRM</name>
<dbReference type="Pfam" id="PF04060">
    <property type="entry name" value="FeS"/>
    <property type="match status" value="1"/>
</dbReference>
<keyword evidence="2" id="KW-0479">Metal-binding</keyword>
<dbReference type="InterPro" id="IPR007202">
    <property type="entry name" value="4Fe-4S_dom"/>
</dbReference>
<evidence type="ECO:0000256" key="4">
    <source>
        <dbReference type="ARBA" id="ARBA00023014"/>
    </source>
</evidence>
<reference evidence="7" key="1">
    <citation type="submission" date="2020-10" db="EMBL/GenBank/DDBJ databases">
        <authorList>
            <person name="Gilroy R."/>
        </authorList>
    </citation>
    <scope>NUCLEOTIDE SEQUENCE</scope>
    <source>
        <strain evidence="7">ChiGjej2B2-16831</strain>
    </source>
</reference>
<keyword evidence="4" id="KW-0411">Iron-sulfur</keyword>